<dbReference type="PANTHER" id="PTHR15032">
    <property type="entry name" value="N-ACYL-PHOSPHATIDYLETHANOLAMINE-HYDROLYZING PHOSPHOLIPASE D"/>
    <property type="match status" value="1"/>
</dbReference>
<dbReference type="InterPro" id="IPR036866">
    <property type="entry name" value="RibonucZ/Hydroxyglut_hydro"/>
</dbReference>
<dbReference type="EMBL" id="SLZY01000018">
    <property type="protein sequence ID" value="TCS70006.1"/>
    <property type="molecule type" value="Genomic_DNA"/>
</dbReference>
<evidence type="ECO:0000313" key="2">
    <source>
        <dbReference type="EMBL" id="TCS70006.1"/>
    </source>
</evidence>
<dbReference type="RefSeq" id="WP_126462982.1">
    <property type="nucleotide sequence ID" value="NZ_AP018721.1"/>
</dbReference>
<dbReference type="PANTHER" id="PTHR15032:SF4">
    <property type="entry name" value="N-ACYL-PHOSPHATIDYLETHANOLAMINE-HYDROLYZING PHOSPHOLIPASE D"/>
    <property type="match status" value="1"/>
</dbReference>
<accession>A0A4R3JU77</accession>
<keyword evidence="3" id="KW-1185">Reference proteome</keyword>
<protein>
    <submittedName>
        <fullName evidence="2">L-ascorbate metabolism protein UlaG (Beta-lactamase superfamily)</fullName>
    </submittedName>
</protein>
<reference evidence="2 3" key="1">
    <citation type="submission" date="2019-03" db="EMBL/GenBank/DDBJ databases">
        <title>Genomic Encyclopedia of Type Strains, Phase IV (KMG-IV): sequencing the most valuable type-strain genomes for metagenomic binning, comparative biology and taxonomic classification.</title>
        <authorList>
            <person name="Goeker M."/>
        </authorList>
    </citation>
    <scope>NUCLEOTIDE SEQUENCE [LARGE SCALE GENOMIC DNA]</scope>
    <source>
        <strain evidence="2 3">DSM 103923</strain>
    </source>
</reference>
<dbReference type="GO" id="GO:0005737">
    <property type="term" value="C:cytoplasm"/>
    <property type="evidence" value="ECO:0007669"/>
    <property type="project" value="TreeGrafter"/>
</dbReference>
<dbReference type="OrthoDB" id="9805728at2"/>
<name>A0A4R3JU77_9PROT</name>
<dbReference type="CDD" id="cd16283">
    <property type="entry name" value="RomA-like_MBL-fold"/>
    <property type="match status" value="1"/>
</dbReference>
<dbReference type="Pfam" id="PF12706">
    <property type="entry name" value="Lactamase_B_2"/>
    <property type="match status" value="1"/>
</dbReference>
<dbReference type="Proteomes" id="UP000295135">
    <property type="component" value="Unassembled WGS sequence"/>
</dbReference>
<evidence type="ECO:0000313" key="3">
    <source>
        <dbReference type="Proteomes" id="UP000295135"/>
    </source>
</evidence>
<dbReference type="SUPFAM" id="SSF56281">
    <property type="entry name" value="Metallo-hydrolase/oxidoreductase"/>
    <property type="match status" value="1"/>
</dbReference>
<evidence type="ECO:0000259" key="1">
    <source>
        <dbReference type="Pfam" id="PF12706"/>
    </source>
</evidence>
<dbReference type="Gene3D" id="3.60.15.10">
    <property type="entry name" value="Ribonuclease Z/Hydroxyacylglutathione hydrolase-like"/>
    <property type="match status" value="1"/>
</dbReference>
<dbReference type="AlphaFoldDB" id="A0A4R3JU77"/>
<comment type="caution">
    <text evidence="2">The sequence shown here is derived from an EMBL/GenBank/DDBJ whole genome shotgun (WGS) entry which is preliminary data.</text>
</comment>
<organism evidence="2 3">
    <name type="scientific">Sulfuritortus calidifontis</name>
    <dbReference type="NCBI Taxonomy" id="1914471"/>
    <lineage>
        <taxon>Bacteria</taxon>
        <taxon>Pseudomonadati</taxon>
        <taxon>Pseudomonadota</taxon>
        <taxon>Betaproteobacteria</taxon>
        <taxon>Nitrosomonadales</taxon>
        <taxon>Thiobacillaceae</taxon>
        <taxon>Sulfuritortus</taxon>
    </lineage>
</organism>
<dbReference type="InterPro" id="IPR001279">
    <property type="entry name" value="Metallo-B-lactamas"/>
</dbReference>
<feature type="domain" description="Metallo-beta-lactamase" evidence="1">
    <location>
        <begin position="115"/>
        <end position="313"/>
    </location>
</feature>
<proteinExistence type="predicted"/>
<gene>
    <name evidence="2" type="ORF">EDC61_11820</name>
</gene>
<sequence>MPCPPSQARTLVWFFAAIALVGCSAGNPYYNAAKPHHTAQGFRNSGQQALGNGGRHFWRWQWERKTQGLPRPPANGYPVVASVAPDLKHLQHNLGQASATWINHATVLVQLGGLNILTDPIWSERASPVSFLGPKRRAAPGIAFEDLPRIDAVVISHNHYDHLDAETVDRLHQRFGNALRFYVPLGLKPWFEERGIDNVSELDWWDEARLGRLRLVFTPAQHWSQRTLWNRNQTLWGGWWLEAGGQRFFFAGDTGYSDDFKAIRARLGAPDLAAIPVGTYEPRWFMGRHHVAPDEALRIHQDLGAAQSFGIHWGTFELSDESLDRPPQDFEAARAAIGIDPASFYLLRHGETRRFGQIVAGAQ</sequence>